<evidence type="ECO:0000313" key="2">
    <source>
        <dbReference type="EMBL" id="XCJ81189.1"/>
    </source>
</evidence>
<reference evidence="2" key="1">
    <citation type="submission" date="2024-06" db="EMBL/GenBank/DDBJ databases">
        <title>Complete genome of Salinicola endophyticus HNIBRBA4755.</title>
        <authorList>
            <person name="Shin S.Y."/>
            <person name="Kang H."/>
            <person name="Song J."/>
        </authorList>
    </citation>
    <scope>NUCLEOTIDE SEQUENCE</scope>
    <source>
        <strain evidence="2">HNIBRBA4755</strain>
    </source>
</reference>
<feature type="domain" description="Phage tail collar" evidence="1">
    <location>
        <begin position="8"/>
        <end position="64"/>
    </location>
</feature>
<organism evidence="2">
    <name type="scientific">Salinicola endophyticus</name>
    <dbReference type="NCBI Taxonomy" id="1949083"/>
    <lineage>
        <taxon>Bacteria</taxon>
        <taxon>Pseudomonadati</taxon>
        <taxon>Pseudomonadota</taxon>
        <taxon>Gammaproteobacteria</taxon>
        <taxon>Oceanospirillales</taxon>
        <taxon>Halomonadaceae</taxon>
        <taxon>Salinicola</taxon>
    </lineage>
</organism>
<proteinExistence type="predicted"/>
<dbReference type="InterPro" id="IPR037053">
    <property type="entry name" value="Phage_tail_collar_dom_sf"/>
</dbReference>
<dbReference type="RefSeq" id="WP_353981955.1">
    <property type="nucleotide sequence ID" value="NZ_CP159578.1"/>
</dbReference>
<protein>
    <submittedName>
        <fullName evidence="2">Tail fiber protein</fullName>
    </submittedName>
</protein>
<accession>A0AB74UC69</accession>
<dbReference type="Pfam" id="PF07484">
    <property type="entry name" value="Collar"/>
    <property type="match status" value="1"/>
</dbReference>
<evidence type="ECO:0000259" key="1">
    <source>
        <dbReference type="Pfam" id="PF07484"/>
    </source>
</evidence>
<name>A0AB74UC69_9GAMM</name>
<sequence length="197" mass="20486">MSDQSYIGAISGWAPYFAPRNWAFCQGQLLPINQYQALFSIIGTIYGGDGQTNFALPDLQGRVPIGEGQLPGGSAYKLGQRAGQETVTLTEQQMPAHSHRATVTATAHLPASDEPATTATPTADTVLASANGALGRESVDVKIYAPASTSSSVILPLSATASVTVDNAGGSGSFSILQPFTVINYIICLQGIFPPRG</sequence>
<gene>
    <name evidence="2" type="ORF">ABV408_08425</name>
</gene>
<dbReference type="InterPro" id="IPR011083">
    <property type="entry name" value="Phage_tail_collar_dom"/>
</dbReference>
<dbReference type="SUPFAM" id="SSF88874">
    <property type="entry name" value="Receptor-binding domain of short tail fibre protein gp12"/>
    <property type="match status" value="1"/>
</dbReference>
<dbReference type="AlphaFoldDB" id="A0AB74UC69"/>
<dbReference type="Gene3D" id="3.90.1340.10">
    <property type="entry name" value="Phage tail collar domain"/>
    <property type="match status" value="1"/>
</dbReference>
<dbReference type="EMBL" id="CP159578">
    <property type="protein sequence ID" value="XCJ81189.1"/>
    <property type="molecule type" value="Genomic_DNA"/>
</dbReference>